<reference evidence="2 3" key="1">
    <citation type="submission" date="2015-04" db="EMBL/GenBank/DDBJ databases">
        <title>The draft genome sequence of Fusarium langsethiae, a T-2/HT-2 mycotoxin producer.</title>
        <authorList>
            <person name="Lysoe E."/>
            <person name="Divon H.H."/>
            <person name="Terzi V."/>
            <person name="Orru L."/>
            <person name="Lamontanara A."/>
            <person name="Kolseth A.-K."/>
            <person name="Frandsen R.J."/>
            <person name="Nielsen K."/>
            <person name="Thrane U."/>
        </authorList>
    </citation>
    <scope>NUCLEOTIDE SEQUENCE [LARGE SCALE GENOMIC DNA]</scope>
    <source>
        <strain evidence="2 3">Fl201059</strain>
    </source>
</reference>
<dbReference type="EMBL" id="JXCE01000002">
    <property type="protein sequence ID" value="KPA46667.1"/>
    <property type="molecule type" value="Genomic_DNA"/>
</dbReference>
<organism evidence="2 3">
    <name type="scientific">Fusarium langsethiae</name>
    <dbReference type="NCBI Taxonomy" id="179993"/>
    <lineage>
        <taxon>Eukaryota</taxon>
        <taxon>Fungi</taxon>
        <taxon>Dikarya</taxon>
        <taxon>Ascomycota</taxon>
        <taxon>Pezizomycotina</taxon>
        <taxon>Sordariomycetes</taxon>
        <taxon>Hypocreomycetidae</taxon>
        <taxon>Hypocreales</taxon>
        <taxon>Nectriaceae</taxon>
        <taxon>Fusarium</taxon>
    </lineage>
</organism>
<dbReference type="Proteomes" id="UP000037904">
    <property type="component" value="Unassembled WGS sequence"/>
</dbReference>
<gene>
    <name evidence="2" type="ORF">FLAG1_00243</name>
</gene>
<dbReference type="AlphaFoldDB" id="A0A0N0DI97"/>
<evidence type="ECO:0000313" key="3">
    <source>
        <dbReference type="Proteomes" id="UP000037904"/>
    </source>
</evidence>
<sequence length="400" mass="45556">MANHCYKLNQNFRDTTYFDTVSHQKWASSFLLGVAFHQTGNTNLWQMFEVESMQLLRLLEVQHISGYAGLDATEVQLRKKAFWLMFYGYMHQMHNLRNERLTFLDPVISCEINLEDLMPAAVDDEYISSSGILPCPESITAQSLTSGFNIHSRIFSAALRPPGSDLEKHCICSHMKDPVARLGSLRERLHHLKYMLDTVLPAYRPWNKSTIAVHSTTSTEQEDVANIQREAIRANIHATHLWLQSMLLDQIDTLVGQQTQESTSPPGNYSSPTPGTWGSVSWDEREDLCRQLLHLLHSISQSVLEPNGLSLVSTPCERKSKPDTLTFSFLNKLQVYKARDVAISLLSCPYDLAEGRTRRATEYLREFSSLLCMLDPSEQVNLPSLQSWIDISRDKHIISL</sequence>
<evidence type="ECO:0008006" key="4">
    <source>
        <dbReference type="Google" id="ProtNLM"/>
    </source>
</evidence>
<protein>
    <recommendedName>
        <fullName evidence="4">Transcription factor domain-containing protein</fullName>
    </recommendedName>
</protein>
<accession>A0A0N0DI97</accession>
<feature type="region of interest" description="Disordered" evidence="1">
    <location>
        <begin position="257"/>
        <end position="276"/>
    </location>
</feature>
<comment type="caution">
    <text evidence="2">The sequence shown here is derived from an EMBL/GenBank/DDBJ whole genome shotgun (WGS) entry which is preliminary data.</text>
</comment>
<evidence type="ECO:0000256" key="1">
    <source>
        <dbReference type="SAM" id="MobiDB-lite"/>
    </source>
</evidence>
<keyword evidence="3" id="KW-1185">Reference proteome</keyword>
<proteinExistence type="predicted"/>
<name>A0A0N0DI97_FUSLA</name>
<evidence type="ECO:0000313" key="2">
    <source>
        <dbReference type="EMBL" id="KPA46667.1"/>
    </source>
</evidence>